<evidence type="ECO:0000313" key="7">
    <source>
        <dbReference type="EMBL" id="MBB6691895.1"/>
    </source>
</evidence>
<dbReference type="PROSITE" id="PS01124">
    <property type="entry name" value="HTH_ARAC_FAMILY_2"/>
    <property type="match status" value="1"/>
</dbReference>
<dbReference type="GO" id="GO:0003700">
    <property type="term" value="F:DNA-binding transcription factor activity"/>
    <property type="evidence" value="ECO:0007669"/>
    <property type="project" value="InterPro"/>
</dbReference>
<dbReference type="SMART" id="SM00448">
    <property type="entry name" value="REC"/>
    <property type="match status" value="1"/>
</dbReference>
<dbReference type="RefSeq" id="WP_185135885.1">
    <property type="nucleotide sequence ID" value="NZ_JACJVR010000041.1"/>
</dbReference>
<accession>A0A841TUQ3</accession>
<dbReference type="InterPro" id="IPR020449">
    <property type="entry name" value="Tscrpt_reg_AraC-type_HTH"/>
</dbReference>
<evidence type="ECO:0000256" key="4">
    <source>
        <dbReference type="PROSITE-ProRule" id="PRU00169"/>
    </source>
</evidence>
<dbReference type="Gene3D" id="3.40.50.2300">
    <property type="match status" value="1"/>
</dbReference>
<dbReference type="CDD" id="cd17536">
    <property type="entry name" value="REC_YesN-like"/>
    <property type="match status" value="1"/>
</dbReference>
<keyword evidence="4" id="KW-0597">Phosphoprotein</keyword>
<reference evidence="7 8" key="1">
    <citation type="submission" date="2020-08" db="EMBL/GenBank/DDBJ databases">
        <title>Cohnella phylogeny.</title>
        <authorList>
            <person name="Dunlap C."/>
        </authorList>
    </citation>
    <scope>NUCLEOTIDE SEQUENCE [LARGE SCALE GENOMIC DNA]</scope>
    <source>
        <strain evidence="7 8">DSM 25239</strain>
    </source>
</reference>
<keyword evidence="2" id="KW-0238">DNA-binding</keyword>
<dbReference type="SMART" id="SM00342">
    <property type="entry name" value="HTH_ARAC"/>
    <property type="match status" value="1"/>
</dbReference>
<dbReference type="GO" id="GO:0043565">
    <property type="term" value="F:sequence-specific DNA binding"/>
    <property type="evidence" value="ECO:0007669"/>
    <property type="project" value="InterPro"/>
</dbReference>
<dbReference type="InterPro" id="IPR009057">
    <property type="entry name" value="Homeodomain-like_sf"/>
</dbReference>
<dbReference type="GO" id="GO:0000160">
    <property type="term" value="P:phosphorelay signal transduction system"/>
    <property type="evidence" value="ECO:0007669"/>
    <property type="project" value="InterPro"/>
</dbReference>
<evidence type="ECO:0000256" key="1">
    <source>
        <dbReference type="ARBA" id="ARBA00023015"/>
    </source>
</evidence>
<comment type="caution">
    <text evidence="7">The sequence shown here is derived from an EMBL/GenBank/DDBJ whole genome shotgun (WGS) entry which is preliminary data.</text>
</comment>
<gene>
    <name evidence="7" type="ORF">H7B90_10845</name>
</gene>
<keyword evidence="3" id="KW-0804">Transcription</keyword>
<dbReference type="PANTHER" id="PTHR43280">
    <property type="entry name" value="ARAC-FAMILY TRANSCRIPTIONAL REGULATOR"/>
    <property type="match status" value="1"/>
</dbReference>
<dbReference type="InterPro" id="IPR011006">
    <property type="entry name" value="CheY-like_superfamily"/>
</dbReference>
<feature type="modified residue" description="4-aspartylphosphate" evidence="4">
    <location>
        <position position="54"/>
    </location>
</feature>
<keyword evidence="1" id="KW-0805">Transcription regulation</keyword>
<feature type="domain" description="HTH araC/xylS-type" evidence="5">
    <location>
        <begin position="435"/>
        <end position="533"/>
    </location>
</feature>
<protein>
    <submittedName>
        <fullName evidence="7">Response regulator</fullName>
    </submittedName>
</protein>
<dbReference type="Pfam" id="PF12833">
    <property type="entry name" value="HTH_18"/>
    <property type="match status" value="1"/>
</dbReference>
<dbReference type="InterPro" id="IPR018060">
    <property type="entry name" value="HTH_AraC"/>
</dbReference>
<dbReference type="InterPro" id="IPR018062">
    <property type="entry name" value="HTH_AraC-typ_CS"/>
</dbReference>
<dbReference type="Gene3D" id="1.10.10.60">
    <property type="entry name" value="Homeodomain-like"/>
    <property type="match status" value="2"/>
</dbReference>
<dbReference type="Pfam" id="PF00072">
    <property type="entry name" value="Response_reg"/>
    <property type="match status" value="1"/>
</dbReference>
<dbReference type="InterPro" id="IPR001789">
    <property type="entry name" value="Sig_transdc_resp-reg_receiver"/>
</dbReference>
<dbReference type="AlphaFoldDB" id="A0A841TUQ3"/>
<sequence>MKALIVDDEEDVRDSIRMLVDWEAYGITDILEASNGGAAMELIREERPEIVFTDMKMPGVDGLELLQWIEGECPGSKRIVISGYDDYTYMRRTIKHGGLDYLLKPINRGELLDALRNAVNSWRKEEEERRLSLKKNVEINQTMPAYWDKVLSSVVSQPGYFRSVAAELSAAFEWSGEQEFQVVLLPMDPLPRIVLRKFGRNLDLLHFLMTNICNEILGSVRSGFAFKHTDPNHGIVLLYTGDLNELDTKLVEMNDAFARILGTRFRFAYNRKTFVAEAMHLGFLQAMQAARSISFLQDAKWIYSGETASAQLGKRVVLADYGSRIAVAVYSGDLNKIEHAVAQWIKAIEQMQGVTLEHLKYWQYEYELLRDRILREANMEPTSTENPLFISPSIFPIDSEGRLSLADMHREWTETFGQMGNWLRKVRPKENNVIYAVKQYIDANYRENLLLQEVAGQFFVSREYVSRKFKQEFNENISDYLERVRIEHAKALLSNMQYSISSVAEMVGYQDARYFSKIFGKLTGMSPREYRKKTGSAKA</sequence>
<dbReference type="PROSITE" id="PS00041">
    <property type="entry name" value="HTH_ARAC_FAMILY_1"/>
    <property type="match status" value="1"/>
</dbReference>
<evidence type="ECO:0000259" key="5">
    <source>
        <dbReference type="PROSITE" id="PS01124"/>
    </source>
</evidence>
<keyword evidence="8" id="KW-1185">Reference proteome</keyword>
<evidence type="ECO:0000256" key="3">
    <source>
        <dbReference type="ARBA" id="ARBA00023163"/>
    </source>
</evidence>
<feature type="domain" description="Response regulatory" evidence="6">
    <location>
        <begin position="2"/>
        <end position="119"/>
    </location>
</feature>
<evidence type="ECO:0000313" key="8">
    <source>
        <dbReference type="Proteomes" id="UP000553776"/>
    </source>
</evidence>
<evidence type="ECO:0000259" key="6">
    <source>
        <dbReference type="PROSITE" id="PS50110"/>
    </source>
</evidence>
<evidence type="ECO:0000256" key="2">
    <source>
        <dbReference type="ARBA" id="ARBA00023125"/>
    </source>
</evidence>
<organism evidence="7 8">
    <name type="scientific">Cohnella xylanilytica</name>
    <dbReference type="NCBI Taxonomy" id="557555"/>
    <lineage>
        <taxon>Bacteria</taxon>
        <taxon>Bacillati</taxon>
        <taxon>Bacillota</taxon>
        <taxon>Bacilli</taxon>
        <taxon>Bacillales</taxon>
        <taxon>Paenibacillaceae</taxon>
        <taxon>Cohnella</taxon>
    </lineage>
</organism>
<dbReference type="PROSITE" id="PS50110">
    <property type="entry name" value="RESPONSE_REGULATORY"/>
    <property type="match status" value="1"/>
</dbReference>
<dbReference type="SUPFAM" id="SSF46689">
    <property type="entry name" value="Homeodomain-like"/>
    <property type="match status" value="2"/>
</dbReference>
<dbReference type="SUPFAM" id="SSF52172">
    <property type="entry name" value="CheY-like"/>
    <property type="match status" value="1"/>
</dbReference>
<dbReference type="EMBL" id="JACJVR010000041">
    <property type="protein sequence ID" value="MBB6691895.1"/>
    <property type="molecule type" value="Genomic_DNA"/>
</dbReference>
<dbReference type="Proteomes" id="UP000553776">
    <property type="component" value="Unassembled WGS sequence"/>
</dbReference>
<name>A0A841TUQ3_9BACL</name>
<dbReference type="PANTHER" id="PTHR43280:SF2">
    <property type="entry name" value="HTH-TYPE TRANSCRIPTIONAL REGULATOR EXSA"/>
    <property type="match status" value="1"/>
</dbReference>
<proteinExistence type="predicted"/>
<dbReference type="PRINTS" id="PR00032">
    <property type="entry name" value="HTHARAC"/>
</dbReference>